<dbReference type="HOGENOM" id="CLU_3364634_0_0_7"/>
<dbReference type="Proteomes" id="UP000002194">
    <property type="component" value="Chromosome"/>
</dbReference>
<evidence type="ECO:0000313" key="1">
    <source>
        <dbReference type="EMBL" id="AAS97593.1"/>
    </source>
</evidence>
<dbReference type="EMBL" id="AE017285">
    <property type="protein sequence ID" value="AAS97593.1"/>
    <property type="molecule type" value="Genomic_DNA"/>
</dbReference>
<gene>
    <name evidence="1" type="ordered locus">DVU_3122</name>
</gene>
<evidence type="ECO:0000313" key="2">
    <source>
        <dbReference type="Proteomes" id="UP000002194"/>
    </source>
</evidence>
<keyword evidence="2" id="KW-1185">Reference proteome</keyword>
<proteinExistence type="predicted"/>
<accession>Q726I5</accession>
<dbReference type="AlphaFoldDB" id="Q726I5"/>
<name>Q726I5_NITV2</name>
<dbReference type="STRING" id="882.DVU_3122"/>
<sequence>MHALAGMALRLACMSGGILLDIRNRLAYCHDFLLC</sequence>
<dbReference type="KEGG" id="dvu:DVU_3122"/>
<reference evidence="1 2" key="1">
    <citation type="journal article" date="2004" name="Nat. Biotechnol.">
        <title>The genome sequence of the anaerobic, sulfate-reducing bacterium Desulfovibrio vulgaris Hildenborough.</title>
        <authorList>
            <person name="Heidelberg J.F."/>
            <person name="Seshadri R."/>
            <person name="Haveman S.A."/>
            <person name="Hemme C.L."/>
            <person name="Paulsen I.T."/>
            <person name="Kolonay J.F."/>
            <person name="Eisen J.A."/>
            <person name="Ward N."/>
            <person name="Methe B."/>
            <person name="Brinkac L.M."/>
            <person name="Daugherty S.C."/>
            <person name="Deboy R.T."/>
            <person name="Dodson R.J."/>
            <person name="Durkin A.S."/>
            <person name="Madupu R."/>
            <person name="Nelson W.C."/>
            <person name="Sullivan S.A."/>
            <person name="Fouts D."/>
            <person name="Haft D.H."/>
            <person name="Selengut J."/>
            <person name="Peterson J.D."/>
            <person name="Davidsen T.M."/>
            <person name="Zafar N."/>
            <person name="Zhou L."/>
            <person name="Radune D."/>
            <person name="Dimitrov G."/>
            <person name="Hance M."/>
            <person name="Tran K."/>
            <person name="Khouri H."/>
            <person name="Gill J."/>
            <person name="Utterback T.R."/>
            <person name="Feldblyum T.V."/>
            <person name="Wall J.D."/>
            <person name="Voordouw G."/>
            <person name="Fraser C.M."/>
        </authorList>
    </citation>
    <scope>NUCLEOTIDE SEQUENCE [LARGE SCALE GENOMIC DNA]</scope>
    <source>
        <strain evidence="2">ATCC 29579 / DSM 644 / NCIMB 8303 / VKM B-1760 / Hildenborough</strain>
    </source>
</reference>
<protein>
    <submittedName>
        <fullName evidence="1">Uncharacterized protein</fullName>
    </submittedName>
</protein>
<dbReference type="PaxDb" id="882-DVU_3122"/>
<dbReference type="EnsemblBacteria" id="AAS97593">
    <property type="protein sequence ID" value="AAS97593"/>
    <property type="gene ID" value="DVU_3122"/>
</dbReference>
<organism evidence="1 2">
    <name type="scientific">Nitratidesulfovibrio vulgaris (strain ATCC 29579 / DSM 644 / CCUG 34227 / NCIMB 8303 / VKM B-1760 / Hildenborough)</name>
    <name type="common">Desulfovibrio vulgaris</name>
    <dbReference type="NCBI Taxonomy" id="882"/>
    <lineage>
        <taxon>Bacteria</taxon>
        <taxon>Pseudomonadati</taxon>
        <taxon>Thermodesulfobacteriota</taxon>
        <taxon>Desulfovibrionia</taxon>
        <taxon>Desulfovibrionales</taxon>
        <taxon>Desulfovibrionaceae</taxon>
        <taxon>Nitratidesulfovibrio</taxon>
    </lineage>
</organism>